<evidence type="ECO:0000313" key="2">
    <source>
        <dbReference type="Proteomes" id="UP000190961"/>
    </source>
</evidence>
<accession>A0A1T5J3N2</accession>
<organism evidence="1 2">
    <name type="scientific">Ohtaekwangia koreensis</name>
    <dbReference type="NCBI Taxonomy" id="688867"/>
    <lineage>
        <taxon>Bacteria</taxon>
        <taxon>Pseudomonadati</taxon>
        <taxon>Bacteroidota</taxon>
        <taxon>Cytophagia</taxon>
        <taxon>Cytophagales</taxon>
        <taxon>Fulvivirgaceae</taxon>
        <taxon>Ohtaekwangia</taxon>
    </lineage>
</organism>
<dbReference type="STRING" id="688867.SAMN05660236_0723"/>
<dbReference type="AlphaFoldDB" id="A0A1T5J3N2"/>
<protein>
    <recommendedName>
        <fullName evidence="3">CobQ/CobB/MinD/ParA nucleotide binding domain-containing protein</fullName>
    </recommendedName>
</protein>
<dbReference type="Proteomes" id="UP000190961">
    <property type="component" value="Unassembled WGS sequence"/>
</dbReference>
<keyword evidence="2" id="KW-1185">Reference proteome</keyword>
<dbReference type="RefSeq" id="WP_079685326.1">
    <property type="nucleotide sequence ID" value="NZ_FUZU01000001.1"/>
</dbReference>
<dbReference type="EMBL" id="FUZU01000001">
    <property type="protein sequence ID" value="SKC46059.1"/>
    <property type="molecule type" value="Genomic_DNA"/>
</dbReference>
<dbReference type="InterPro" id="IPR027417">
    <property type="entry name" value="P-loop_NTPase"/>
</dbReference>
<reference evidence="1 2" key="1">
    <citation type="submission" date="2017-02" db="EMBL/GenBank/DDBJ databases">
        <authorList>
            <person name="Peterson S.W."/>
        </authorList>
    </citation>
    <scope>NUCLEOTIDE SEQUENCE [LARGE SCALE GENOMIC DNA]</scope>
    <source>
        <strain evidence="1 2">DSM 25262</strain>
    </source>
</reference>
<dbReference type="SUPFAM" id="SSF52540">
    <property type="entry name" value="P-loop containing nucleoside triphosphate hydrolases"/>
    <property type="match status" value="1"/>
</dbReference>
<sequence length="228" mass="25633">MKKKVYFITQAKGGSGKSLLAFMLAEKYPEAIVLDLDDATTTSSKQLAYRNPTMVPFLDPTTKRIDRGIFMELFQSIATADRELFIADLGASVSEQLPKFFVLNRLEATLKLLHDNYIHIQLVCVIGGANIFNATMSYLVELVESTHATIEITVAHNGMYPCSPTQQESLIQYVERNKLTLIPFDLAEDKSERAMRNIENVLKDGQGLSNVSPFISVYFNESIRELKL</sequence>
<proteinExistence type="predicted"/>
<gene>
    <name evidence="1" type="ORF">SAMN05660236_0723</name>
</gene>
<evidence type="ECO:0008006" key="3">
    <source>
        <dbReference type="Google" id="ProtNLM"/>
    </source>
</evidence>
<evidence type="ECO:0000313" key="1">
    <source>
        <dbReference type="EMBL" id="SKC46059.1"/>
    </source>
</evidence>
<dbReference type="OrthoDB" id="937857at2"/>
<name>A0A1T5J3N2_9BACT</name>